<dbReference type="AlphaFoldDB" id="A0AAW1JYA5"/>
<evidence type="ECO:0000313" key="2">
    <source>
        <dbReference type="Proteomes" id="UP001458880"/>
    </source>
</evidence>
<evidence type="ECO:0000313" key="1">
    <source>
        <dbReference type="EMBL" id="KAK9709967.1"/>
    </source>
</evidence>
<gene>
    <name evidence="1" type="ORF">QE152_g26310</name>
</gene>
<accession>A0AAW1JYA5</accession>
<keyword evidence="2" id="KW-1185">Reference proteome</keyword>
<comment type="caution">
    <text evidence="1">The sequence shown here is derived from an EMBL/GenBank/DDBJ whole genome shotgun (WGS) entry which is preliminary data.</text>
</comment>
<organism evidence="1 2">
    <name type="scientific">Popillia japonica</name>
    <name type="common">Japanese beetle</name>
    <dbReference type="NCBI Taxonomy" id="7064"/>
    <lineage>
        <taxon>Eukaryota</taxon>
        <taxon>Metazoa</taxon>
        <taxon>Ecdysozoa</taxon>
        <taxon>Arthropoda</taxon>
        <taxon>Hexapoda</taxon>
        <taxon>Insecta</taxon>
        <taxon>Pterygota</taxon>
        <taxon>Neoptera</taxon>
        <taxon>Endopterygota</taxon>
        <taxon>Coleoptera</taxon>
        <taxon>Polyphaga</taxon>
        <taxon>Scarabaeiformia</taxon>
        <taxon>Scarabaeidae</taxon>
        <taxon>Rutelinae</taxon>
        <taxon>Popillia</taxon>
    </lineage>
</organism>
<dbReference type="Proteomes" id="UP001458880">
    <property type="component" value="Unassembled WGS sequence"/>
</dbReference>
<reference evidence="1 2" key="1">
    <citation type="journal article" date="2024" name="BMC Genomics">
        <title>De novo assembly and annotation of Popillia japonica's genome with initial clues to its potential as an invasive pest.</title>
        <authorList>
            <person name="Cucini C."/>
            <person name="Boschi S."/>
            <person name="Funari R."/>
            <person name="Cardaioli E."/>
            <person name="Iannotti N."/>
            <person name="Marturano G."/>
            <person name="Paoli F."/>
            <person name="Bruttini M."/>
            <person name="Carapelli A."/>
            <person name="Frati F."/>
            <person name="Nardi F."/>
        </authorList>
    </citation>
    <scope>NUCLEOTIDE SEQUENCE [LARGE SCALE GENOMIC DNA]</scope>
    <source>
        <strain evidence="1">DMR45628</strain>
    </source>
</reference>
<proteinExistence type="predicted"/>
<sequence>MGRKVYNYSGANWLSFRSLMNGIQLVSDIPDIATLDRMVREYTDNIRKVANKTISLKTINPFRYNELPAYVAELIKGRNRLRKQFQRTRDQDVRREANTLTSCIRKTILKHRNDTYNDRLTQAMDLYGS</sequence>
<name>A0AAW1JYA5_POPJA</name>
<dbReference type="EMBL" id="JASPKY010000299">
    <property type="protein sequence ID" value="KAK9709967.1"/>
    <property type="molecule type" value="Genomic_DNA"/>
</dbReference>
<protein>
    <submittedName>
        <fullName evidence="1">Uncharacterized protein</fullName>
    </submittedName>
</protein>